<evidence type="ECO:0000313" key="3">
    <source>
        <dbReference type="Proteomes" id="UP000807306"/>
    </source>
</evidence>
<gene>
    <name evidence="2" type="ORF">CPB83DRAFT_778970</name>
</gene>
<comment type="caution">
    <text evidence="2">The sequence shown here is derived from an EMBL/GenBank/DDBJ whole genome shotgun (WGS) entry which is preliminary data.</text>
</comment>
<proteinExistence type="predicted"/>
<protein>
    <recommendedName>
        <fullName evidence="1">CxC2-like cysteine cluster KDZ transposase-associated domain-containing protein</fullName>
    </recommendedName>
</protein>
<dbReference type="OrthoDB" id="3149508at2759"/>
<accession>A0A9P6BC19</accession>
<evidence type="ECO:0000313" key="2">
    <source>
        <dbReference type="EMBL" id="KAF9521267.1"/>
    </source>
</evidence>
<evidence type="ECO:0000259" key="1">
    <source>
        <dbReference type="Pfam" id="PF18803"/>
    </source>
</evidence>
<keyword evidence="3" id="KW-1185">Reference proteome</keyword>
<dbReference type="Pfam" id="PF18803">
    <property type="entry name" value="CxC2"/>
    <property type="match status" value="1"/>
</dbReference>
<organism evidence="2 3">
    <name type="scientific">Crepidotus variabilis</name>
    <dbReference type="NCBI Taxonomy" id="179855"/>
    <lineage>
        <taxon>Eukaryota</taxon>
        <taxon>Fungi</taxon>
        <taxon>Dikarya</taxon>
        <taxon>Basidiomycota</taxon>
        <taxon>Agaricomycotina</taxon>
        <taxon>Agaricomycetes</taxon>
        <taxon>Agaricomycetidae</taxon>
        <taxon>Agaricales</taxon>
        <taxon>Agaricineae</taxon>
        <taxon>Crepidotaceae</taxon>
        <taxon>Crepidotus</taxon>
    </lineage>
</organism>
<feature type="non-terminal residue" evidence="2">
    <location>
        <position position="1"/>
    </location>
</feature>
<dbReference type="AlphaFoldDB" id="A0A9P6BC19"/>
<dbReference type="EMBL" id="MU158180">
    <property type="protein sequence ID" value="KAF9521267.1"/>
    <property type="molecule type" value="Genomic_DNA"/>
</dbReference>
<name>A0A9P6BC19_9AGAR</name>
<sequence>HHIPVVWCSCAEQVDSRDLQLLDLKLYPCSTTNIRSAFSFQVLDDIRYSNLDLHASYYQYSLRLWRMTSASFPFYMPNLVAELRRVSRQWRNLKLRKWFGKTDQDSLGRGELALFCASCPQVNVNLPQGWEEEMKSKP</sequence>
<dbReference type="Proteomes" id="UP000807306">
    <property type="component" value="Unassembled WGS sequence"/>
</dbReference>
<reference evidence="2" key="1">
    <citation type="submission" date="2020-11" db="EMBL/GenBank/DDBJ databases">
        <authorList>
            <consortium name="DOE Joint Genome Institute"/>
            <person name="Ahrendt S."/>
            <person name="Riley R."/>
            <person name="Andreopoulos W."/>
            <person name="Labutti K."/>
            <person name="Pangilinan J."/>
            <person name="Ruiz-Duenas F.J."/>
            <person name="Barrasa J.M."/>
            <person name="Sanchez-Garcia M."/>
            <person name="Camarero S."/>
            <person name="Miyauchi S."/>
            <person name="Serrano A."/>
            <person name="Linde D."/>
            <person name="Babiker R."/>
            <person name="Drula E."/>
            <person name="Ayuso-Fernandez I."/>
            <person name="Pacheco R."/>
            <person name="Padilla G."/>
            <person name="Ferreira P."/>
            <person name="Barriuso J."/>
            <person name="Kellner H."/>
            <person name="Castanera R."/>
            <person name="Alfaro M."/>
            <person name="Ramirez L."/>
            <person name="Pisabarro A.G."/>
            <person name="Kuo A."/>
            <person name="Tritt A."/>
            <person name="Lipzen A."/>
            <person name="He G."/>
            <person name="Yan M."/>
            <person name="Ng V."/>
            <person name="Cullen D."/>
            <person name="Martin F."/>
            <person name="Rosso M.-N."/>
            <person name="Henrissat B."/>
            <person name="Hibbett D."/>
            <person name="Martinez A.T."/>
            <person name="Grigoriev I.V."/>
        </authorList>
    </citation>
    <scope>NUCLEOTIDE SEQUENCE</scope>
    <source>
        <strain evidence="2">CBS 506.95</strain>
    </source>
</reference>
<feature type="domain" description="CxC2-like cysteine cluster KDZ transposase-associated" evidence="1">
    <location>
        <begin position="1"/>
        <end position="69"/>
    </location>
</feature>
<dbReference type="InterPro" id="IPR041457">
    <property type="entry name" value="CxC2_KDZ-assoc"/>
</dbReference>